<dbReference type="Proteomes" id="UP001595191">
    <property type="component" value="Unassembled WGS sequence"/>
</dbReference>
<accession>A0ACC7LIJ8</accession>
<comment type="caution">
    <text evidence="1">The sequence shown here is derived from an EMBL/GenBank/DDBJ whole genome shotgun (WGS) entry which is preliminary data.</text>
</comment>
<protein>
    <submittedName>
        <fullName evidence="1">DUF6427 family protein</fullName>
    </submittedName>
</protein>
<evidence type="ECO:0000313" key="2">
    <source>
        <dbReference type="Proteomes" id="UP001595191"/>
    </source>
</evidence>
<name>A0ACC7LIJ8_9FLAO</name>
<gene>
    <name evidence="1" type="ORF">ACEZ3G_06145</name>
</gene>
<reference evidence="1" key="1">
    <citation type="submission" date="2024-09" db="EMBL/GenBank/DDBJ databases">
        <authorList>
            <person name="Liu J."/>
        </authorList>
    </citation>
    <scope>NUCLEOTIDE SEQUENCE</scope>
    <source>
        <strain evidence="1">NBU2967</strain>
    </source>
</reference>
<evidence type="ECO:0000313" key="1">
    <source>
        <dbReference type="EMBL" id="MFH6603050.1"/>
    </source>
</evidence>
<organism evidence="1 2">
    <name type="scientific">Meishania litoralis</name>
    <dbReference type="NCBI Taxonomy" id="3434685"/>
    <lineage>
        <taxon>Bacteria</taxon>
        <taxon>Pseudomonadati</taxon>
        <taxon>Bacteroidota</taxon>
        <taxon>Flavobacteriia</taxon>
        <taxon>Flavobacteriales</taxon>
        <taxon>Flavobacteriaceae</taxon>
        <taxon>Meishania</taxon>
    </lineage>
</organism>
<keyword evidence="2" id="KW-1185">Reference proteome</keyword>
<proteinExistence type="predicted"/>
<sequence>MISSIFGKTKPINHIIVLTILFVLYWIVQFLSPGATFSPSQLVFKTFVLSILLFSVFLVNFIAKRNKMTGPNSFAMLFYGLLMFVFTETFVDDSAIFCSFFILLATRRLISLRSLKDMKLKIFDATLWILIASLFYEWVLLFLVLVFAAIYIYEPKNIRNWLVPFSSIFVFFMIGYGILTLIGHTAFFQEHYGFELKFDLSYFLHWENSAKLIIYIIMVLVAAVISFLKLGKKGIGKIVTMRLAVLTFILGILMNMLVVSPGSDPLMVTFFPAAIFFANYVETINRQNIKEIVLMVSVLVPFLIFIFDVLI</sequence>
<dbReference type="EMBL" id="JBHFPV010000001">
    <property type="protein sequence ID" value="MFH6603050.1"/>
    <property type="molecule type" value="Genomic_DNA"/>
</dbReference>